<feature type="compositionally biased region" description="Basic and acidic residues" evidence="3">
    <location>
        <begin position="307"/>
        <end position="323"/>
    </location>
</feature>
<dbReference type="SUPFAM" id="SSF52317">
    <property type="entry name" value="Class I glutamine amidotransferase-like"/>
    <property type="match status" value="1"/>
</dbReference>
<comment type="caution">
    <text evidence="5">The sequence shown here is derived from an EMBL/GenBank/DDBJ whole genome shotgun (WGS) entry which is preliminary data.</text>
</comment>
<dbReference type="InterPro" id="IPR052158">
    <property type="entry name" value="INH-QAR"/>
</dbReference>
<dbReference type="Gene3D" id="1.10.10.60">
    <property type="entry name" value="Homeodomain-like"/>
    <property type="match status" value="1"/>
</dbReference>
<dbReference type="OrthoDB" id="3194870at2"/>
<evidence type="ECO:0000256" key="1">
    <source>
        <dbReference type="ARBA" id="ARBA00023015"/>
    </source>
</evidence>
<dbReference type="Pfam" id="PF01965">
    <property type="entry name" value="DJ-1_PfpI"/>
    <property type="match status" value="1"/>
</dbReference>
<keyword evidence="1" id="KW-0805">Transcription regulation</keyword>
<dbReference type="PANTHER" id="PTHR43130">
    <property type="entry name" value="ARAC-FAMILY TRANSCRIPTIONAL REGULATOR"/>
    <property type="match status" value="1"/>
</dbReference>
<dbReference type="Pfam" id="PF12833">
    <property type="entry name" value="HTH_18"/>
    <property type="match status" value="1"/>
</dbReference>
<dbReference type="PANTHER" id="PTHR43130:SF3">
    <property type="entry name" value="HTH-TYPE TRANSCRIPTIONAL REGULATOR RV1931C"/>
    <property type="match status" value="1"/>
</dbReference>
<dbReference type="GO" id="GO:0043565">
    <property type="term" value="F:sequence-specific DNA binding"/>
    <property type="evidence" value="ECO:0007669"/>
    <property type="project" value="InterPro"/>
</dbReference>
<organism evidence="5 6">
    <name type="scientific">Pseudoclavibacter chungangensis</name>
    <dbReference type="NCBI Taxonomy" id="587635"/>
    <lineage>
        <taxon>Bacteria</taxon>
        <taxon>Bacillati</taxon>
        <taxon>Actinomycetota</taxon>
        <taxon>Actinomycetes</taxon>
        <taxon>Micrococcales</taxon>
        <taxon>Microbacteriaceae</taxon>
        <taxon>Pseudoclavibacter</taxon>
    </lineage>
</organism>
<feature type="region of interest" description="Disordered" evidence="3">
    <location>
        <begin position="302"/>
        <end position="323"/>
    </location>
</feature>
<dbReference type="RefSeq" id="WP_158040835.1">
    <property type="nucleotide sequence ID" value="NZ_JACCFV010000001.1"/>
</dbReference>
<dbReference type="InterPro" id="IPR009057">
    <property type="entry name" value="Homeodomain-like_sf"/>
</dbReference>
<protein>
    <submittedName>
        <fullName evidence="5">Helix-turn-helix domain-containing protein</fullName>
    </submittedName>
</protein>
<dbReference type="InterPro" id="IPR029062">
    <property type="entry name" value="Class_I_gatase-like"/>
</dbReference>
<gene>
    <name evidence="5" type="ORF">F8O01_10585</name>
</gene>
<keyword evidence="2" id="KW-0804">Transcription</keyword>
<dbReference type="CDD" id="cd03137">
    <property type="entry name" value="GATase1_AraC_1"/>
    <property type="match status" value="1"/>
</dbReference>
<evidence type="ECO:0000259" key="4">
    <source>
        <dbReference type="PROSITE" id="PS01124"/>
    </source>
</evidence>
<dbReference type="PROSITE" id="PS01124">
    <property type="entry name" value="HTH_ARAC_FAMILY_2"/>
    <property type="match status" value="1"/>
</dbReference>
<evidence type="ECO:0000256" key="3">
    <source>
        <dbReference type="SAM" id="MobiDB-lite"/>
    </source>
</evidence>
<dbReference type="Proteomes" id="UP000467240">
    <property type="component" value="Unassembled WGS sequence"/>
</dbReference>
<keyword evidence="6" id="KW-1185">Reference proteome</keyword>
<dbReference type="SUPFAM" id="SSF46689">
    <property type="entry name" value="Homeodomain-like"/>
    <property type="match status" value="2"/>
</dbReference>
<dbReference type="InterPro" id="IPR002818">
    <property type="entry name" value="DJ-1/PfpI"/>
</dbReference>
<evidence type="ECO:0000313" key="6">
    <source>
        <dbReference type="Proteomes" id="UP000467240"/>
    </source>
</evidence>
<feature type="domain" description="HTH araC/xylS-type" evidence="4">
    <location>
        <begin position="213"/>
        <end position="311"/>
    </location>
</feature>
<proteinExistence type="predicted"/>
<dbReference type="GO" id="GO:0003700">
    <property type="term" value="F:DNA-binding transcription factor activity"/>
    <property type="evidence" value="ECO:0007669"/>
    <property type="project" value="InterPro"/>
</dbReference>
<reference evidence="5 6" key="1">
    <citation type="submission" date="2019-09" db="EMBL/GenBank/DDBJ databases">
        <title>Phylogeny of genus Pseudoclavibacter and closely related genus.</title>
        <authorList>
            <person name="Li Y."/>
        </authorList>
    </citation>
    <scope>NUCLEOTIDE SEQUENCE [LARGE SCALE GENOMIC DNA]</scope>
    <source>
        <strain evidence="5 6">DSM 23821</strain>
    </source>
</reference>
<sequence>MSQTIALALSPGVPLFELAGPCGIFGVDRSDLTGTDWYRFIVCGPPAAAVDQWFTATTPYTYDDLAAADTVIVPACHDAALTPDPDLVEAIRDASSRGARIASICTGAFVLAAAGVLDGRTATTHWLHARTLAERHPLVTVDPDPLYIDHGDVLTSAGKSAGIDLCLHLVRTDYGARVANDVARRLVSAPHREGNQRQYVDPVTLPPTSDDLRETLDWAIAHLDRPITVDELARRAHVSARTLHRQFHRRMGTNPLEWLNTQRVRRAQHLLEVSDHTIDRIAEESGFGSAITLRRHMHSALGTTPDTYRRTFGRRDARRTQHA</sequence>
<evidence type="ECO:0000256" key="2">
    <source>
        <dbReference type="ARBA" id="ARBA00023163"/>
    </source>
</evidence>
<dbReference type="SMART" id="SM00342">
    <property type="entry name" value="HTH_ARAC"/>
    <property type="match status" value="1"/>
</dbReference>
<dbReference type="AlphaFoldDB" id="A0A7J5BQN3"/>
<dbReference type="Gene3D" id="3.40.50.880">
    <property type="match status" value="1"/>
</dbReference>
<evidence type="ECO:0000313" key="5">
    <source>
        <dbReference type="EMBL" id="KAB1656309.1"/>
    </source>
</evidence>
<dbReference type="InterPro" id="IPR018060">
    <property type="entry name" value="HTH_AraC"/>
</dbReference>
<dbReference type="EMBL" id="WBJZ01000012">
    <property type="protein sequence ID" value="KAB1656309.1"/>
    <property type="molecule type" value="Genomic_DNA"/>
</dbReference>
<name>A0A7J5BQN3_9MICO</name>
<accession>A0A7J5BQN3</accession>